<dbReference type="PANTHER" id="PTHR23030">
    <property type="entry name" value="PCD6 INTERACTING PROTEIN-RELATED"/>
    <property type="match status" value="1"/>
</dbReference>
<dbReference type="GO" id="GO:0005768">
    <property type="term" value="C:endosome"/>
    <property type="evidence" value="ECO:0007669"/>
    <property type="project" value="TreeGrafter"/>
</dbReference>
<sequence length="223" mass="25370">MFLSYYYELTMIEKWVPMALTQDSISFKWKDAFSNSFMSYFCASAENPNISYERVAVVFNYGPLMSKIAAFQNVGTDKIFKVIRDLFQQAAGVFLKLRDSVIESIQQAPTQDLKPDTLDALSSSMLAQAQEKWHDIVSAKAISYAAIAQYHQSNVEGESMNIEQKFVRLEKANRLIKEGRNIFSLGDHFSEKETVIKKSLTKLADDLEKIVILFLVPTNLPNL</sequence>
<dbReference type="Gene3D" id="1.25.40.280">
    <property type="entry name" value="alix/aip1 like domains"/>
    <property type="match status" value="2"/>
</dbReference>
<dbReference type="InterPro" id="IPR038499">
    <property type="entry name" value="BRO1_sf"/>
</dbReference>
<accession>A0A915EQJ8</accession>
<dbReference type="GO" id="GO:0000281">
    <property type="term" value="P:mitotic cytokinesis"/>
    <property type="evidence" value="ECO:0007669"/>
    <property type="project" value="TreeGrafter"/>
</dbReference>
<dbReference type="Pfam" id="PF03097">
    <property type="entry name" value="BRO1"/>
    <property type="match status" value="1"/>
</dbReference>
<organism evidence="2 3">
    <name type="scientific">Ditylenchus dipsaci</name>
    <dbReference type="NCBI Taxonomy" id="166011"/>
    <lineage>
        <taxon>Eukaryota</taxon>
        <taxon>Metazoa</taxon>
        <taxon>Ecdysozoa</taxon>
        <taxon>Nematoda</taxon>
        <taxon>Chromadorea</taxon>
        <taxon>Rhabditida</taxon>
        <taxon>Tylenchina</taxon>
        <taxon>Tylenchomorpha</taxon>
        <taxon>Sphaerularioidea</taxon>
        <taxon>Anguinidae</taxon>
        <taxon>Anguininae</taxon>
        <taxon>Ditylenchus</taxon>
    </lineage>
</organism>
<evidence type="ECO:0000313" key="3">
    <source>
        <dbReference type="WBParaSite" id="jg8747"/>
    </source>
</evidence>
<keyword evidence="2" id="KW-1185">Reference proteome</keyword>
<reference evidence="3" key="1">
    <citation type="submission" date="2022-11" db="UniProtKB">
        <authorList>
            <consortium name="WormBaseParasite"/>
        </authorList>
    </citation>
    <scope>IDENTIFICATION</scope>
</reference>
<evidence type="ECO:0000259" key="1">
    <source>
        <dbReference type="PROSITE" id="PS51180"/>
    </source>
</evidence>
<proteinExistence type="predicted"/>
<dbReference type="PANTHER" id="PTHR23030:SF39">
    <property type="entry name" value="PROGRAMMED CELL DEATH 6-INTERACTING PROTEIN"/>
    <property type="match status" value="1"/>
</dbReference>
<dbReference type="WBParaSite" id="jg8747">
    <property type="protein sequence ID" value="jg8747"/>
    <property type="gene ID" value="jg8747"/>
</dbReference>
<feature type="domain" description="BRO1" evidence="1">
    <location>
        <begin position="1"/>
        <end position="223"/>
    </location>
</feature>
<evidence type="ECO:0000313" key="2">
    <source>
        <dbReference type="Proteomes" id="UP000887574"/>
    </source>
</evidence>
<dbReference type="Proteomes" id="UP000887574">
    <property type="component" value="Unplaced"/>
</dbReference>
<protein>
    <submittedName>
        <fullName evidence="3">BRO1 domain-containing protein</fullName>
    </submittedName>
</protein>
<dbReference type="InterPro" id="IPR004328">
    <property type="entry name" value="BRO1_dom"/>
</dbReference>
<name>A0A915EQJ8_9BILA</name>
<dbReference type="AlphaFoldDB" id="A0A915EQJ8"/>
<dbReference type="PROSITE" id="PS51180">
    <property type="entry name" value="BRO1"/>
    <property type="match status" value="1"/>
</dbReference>